<comment type="caution">
    <text evidence="2">The sequence shown here is derived from an EMBL/GenBank/DDBJ whole genome shotgun (WGS) entry which is preliminary data.</text>
</comment>
<organism evidence="2 3">
    <name type="scientific">Dunaliella salina</name>
    <name type="common">Green alga</name>
    <name type="synonym">Protococcus salinus</name>
    <dbReference type="NCBI Taxonomy" id="3046"/>
    <lineage>
        <taxon>Eukaryota</taxon>
        <taxon>Viridiplantae</taxon>
        <taxon>Chlorophyta</taxon>
        <taxon>core chlorophytes</taxon>
        <taxon>Chlorophyceae</taxon>
        <taxon>CS clade</taxon>
        <taxon>Chlamydomonadales</taxon>
        <taxon>Dunaliellaceae</taxon>
        <taxon>Dunaliella</taxon>
    </lineage>
</organism>
<evidence type="ECO:0000313" key="2">
    <source>
        <dbReference type="EMBL" id="KAF5830331.1"/>
    </source>
</evidence>
<dbReference type="Gene3D" id="3.40.50.300">
    <property type="entry name" value="P-loop containing nucleotide triphosphate hydrolases"/>
    <property type="match status" value="1"/>
</dbReference>
<proteinExistence type="predicted"/>
<evidence type="ECO:0008006" key="4">
    <source>
        <dbReference type="Google" id="ProtNLM"/>
    </source>
</evidence>
<dbReference type="PANTHER" id="PTHR10887:SF495">
    <property type="entry name" value="HELICASE SENATAXIN ISOFORM X1-RELATED"/>
    <property type="match status" value="1"/>
</dbReference>
<dbReference type="EMBL" id="MU070055">
    <property type="protein sequence ID" value="KAF5830331.1"/>
    <property type="molecule type" value="Genomic_DNA"/>
</dbReference>
<feature type="region of interest" description="Disordered" evidence="1">
    <location>
        <begin position="142"/>
        <end position="187"/>
    </location>
</feature>
<name>A0ABQ7G6T4_DUNSA</name>
<dbReference type="InterPro" id="IPR027417">
    <property type="entry name" value="P-loop_NTPase"/>
</dbReference>
<dbReference type="PANTHER" id="PTHR10887">
    <property type="entry name" value="DNA2/NAM7 HELICASE FAMILY"/>
    <property type="match status" value="1"/>
</dbReference>
<feature type="compositionally biased region" description="Basic and acidic residues" evidence="1">
    <location>
        <begin position="147"/>
        <end position="156"/>
    </location>
</feature>
<feature type="compositionally biased region" description="Low complexity" evidence="1">
    <location>
        <begin position="235"/>
        <end position="251"/>
    </location>
</feature>
<keyword evidence="3" id="KW-1185">Reference proteome</keyword>
<feature type="compositionally biased region" description="Low complexity" evidence="1">
    <location>
        <begin position="176"/>
        <end position="187"/>
    </location>
</feature>
<feature type="region of interest" description="Disordered" evidence="1">
    <location>
        <begin position="200"/>
        <end position="251"/>
    </location>
</feature>
<gene>
    <name evidence="2" type="ORF">DUNSADRAFT_14743</name>
</gene>
<feature type="compositionally biased region" description="Polar residues" evidence="1">
    <location>
        <begin position="217"/>
        <end position="234"/>
    </location>
</feature>
<accession>A0ABQ7G6T4</accession>
<reference evidence="2" key="1">
    <citation type="submission" date="2017-08" db="EMBL/GenBank/DDBJ databases">
        <authorList>
            <person name="Polle J.E."/>
            <person name="Barry K."/>
            <person name="Cushman J."/>
            <person name="Schmutz J."/>
            <person name="Tran D."/>
            <person name="Hathwaick L.T."/>
            <person name="Yim W.C."/>
            <person name="Jenkins J."/>
            <person name="Mckie-Krisberg Z.M."/>
            <person name="Prochnik S."/>
            <person name="Lindquist E."/>
            <person name="Dockter R.B."/>
            <person name="Adam C."/>
            <person name="Molina H."/>
            <person name="Bunkerborg J."/>
            <person name="Jin E."/>
            <person name="Buchheim M."/>
            <person name="Magnuson J."/>
        </authorList>
    </citation>
    <scope>NUCLEOTIDE SEQUENCE</scope>
    <source>
        <strain evidence="2">CCAP 19/18</strain>
    </source>
</reference>
<sequence length="251" mass="27953">MNVAITRAKRSLWVLGHAASLRQHHVWKELLQDAQDRGCVVEEANGDDPTLLPRFAELVRQREGLMEQPPAPPLSLPMGLAAAPPVAATATLIQGQHQAPVPLQPQSHIHPLPPHPQQPAPSYQSVALQPLITQHQAPLHMPAFEGNLDHPRDPRPAARQPPHPQHTPLAPSHIPLQQQQQQQQQQYPLLQRHLQLLQQREQQHGAQPLQPPAMHSSRVQQSLLLGLPLQTSGAQGPHQLQHQQQQQKQPQ</sequence>
<feature type="region of interest" description="Disordered" evidence="1">
    <location>
        <begin position="102"/>
        <end position="122"/>
    </location>
</feature>
<dbReference type="Proteomes" id="UP000815325">
    <property type="component" value="Unassembled WGS sequence"/>
</dbReference>
<evidence type="ECO:0000313" key="3">
    <source>
        <dbReference type="Proteomes" id="UP000815325"/>
    </source>
</evidence>
<dbReference type="InterPro" id="IPR045055">
    <property type="entry name" value="DNA2/NAM7-like"/>
</dbReference>
<evidence type="ECO:0000256" key="1">
    <source>
        <dbReference type="SAM" id="MobiDB-lite"/>
    </source>
</evidence>
<protein>
    <recommendedName>
        <fullName evidence="4">DNA2/NAM7 helicase-like C-terminal domain-containing protein</fullName>
    </recommendedName>
</protein>